<dbReference type="PROSITE" id="PS00922">
    <property type="entry name" value="TRANSGLYCOSYLASE"/>
    <property type="match status" value="1"/>
</dbReference>
<evidence type="ECO:0000313" key="6">
    <source>
        <dbReference type="EMBL" id="SCW63963.1"/>
    </source>
</evidence>
<feature type="compositionally biased region" description="Basic and acidic residues" evidence="4">
    <location>
        <begin position="26"/>
        <end position="73"/>
    </location>
</feature>
<keyword evidence="3" id="KW-0732">Signal</keyword>
<comment type="similarity">
    <text evidence="2">Belongs to the virb1 family.</text>
</comment>
<dbReference type="AlphaFoldDB" id="A0A1G4S440"/>
<dbReference type="SUPFAM" id="SSF53955">
    <property type="entry name" value="Lysozyme-like"/>
    <property type="match status" value="1"/>
</dbReference>
<accession>A0A1G4S440</accession>
<dbReference type="InterPro" id="IPR000189">
    <property type="entry name" value="Transglyc_AS"/>
</dbReference>
<dbReference type="SUPFAM" id="SSF48435">
    <property type="entry name" value="Bacterial muramidases"/>
    <property type="match status" value="1"/>
</dbReference>
<feature type="domain" description="Transglycosylase SLT" evidence="5">
    <location>
        <begin position="556"/>
        <end position="666"/>
    </location>
</feature>
<dbReference type="GO" id="GO:0008933">
    <property type="term" value="F:peptidoglycan lytic transglycosylase activity"/>
    <property type="evidence" value="ECO:0007669"/>
    <property type="project" value="InterPro"/>
</dbReference>
<dbReference type="GO" id="GO:0016020">
    <property type="term" value="C:membrane"/>
    <property type="evidence" value="ECO:0007669"/>
    <property type="project" value="InterPro"/>
</dbReference>
<evidence type="ECO:0000256" key="4">
    <source>
        <dbReference type="SAM" id="MobiDB-lite"/>
    </source>
</evidence>
<dbReference type="EMBL" id="FMTS01000003">
    <property type="protein sequence ID" value="SCW63963.1"/>
    <property type="molecule type" value="Genomic_DNA"/>
</dbReference>
<dbReference type="GO" id="GO:0000270">
    <property type="term" value="P:peptidoglycan metabolic process"/>
    <property type="evidence" value="ECO:0007669"/>
    <property type="project" value="InterPro"/>
</dbReference>
<dbReference type="GO" id="GO:0004553">
    <property type="term" value="F:hydrolase activity, hydrolyzing O-glycosyl compounds"/>
    <property type="evidence" value="ECO:0007669"/>
    <property type="project" value="InterPro"/>
</dbReference>
<evidence type="ECO:0000256" key="1">
    <source>
        <dbReference type="ARBA" id="ARBA00007734"/>
    </source>
</evidence>
<reference evidence="7" key="1">
    <citation type="submission" date="2016-10" db="EMBL/GenBank/DDBJ databases">
        <authorList>
            <person name="Varghese N."/>
            <person name="Submissions S."/>
        </authorList>
    </citation>
    <scope>NUCLEOTIDE SEQUENCE [LARGE SCALE GENOMIC DNA]</scope>
    <source>
        <strain evidence="7">CGMCC 1.3431</strain>
    </source>
</reference>
<feature type="region of interest" description="Disordered" evidence="4">
    <location>
        <begin position="1"/>
        <end position="112"/>
    </location>
</feature>
<proteinExistence type="inferred from homology"/>
<dbReference type="Gene3D" id="1.10.530.10">
    <property type="match status" value="1"/>
</dbReference>
<organism evidence="6 7">
    <name type="scientific">Asticcacaulis taihuensis</name>
    <dbReference type="NCBI Taxonomy" id="260084"/>
    <lineage>
        <taxon>Bacteria</taxon>
        <taxon>Pseudomonadati</taxon>
        <taxon>Pseudomonadota</taxon>
        <taxon>Alphaproteobacteria</taxon>
        <taxon>Caulobacterales</taxon>
        <taxon>Caulobacteraceae</taxon>
        <taxon>Asticcacaulis</taxon>
    </lineage>
</organism>
<dbReference type="Pfam" id="PF01464">
    <property type="entry name" value="SLT"/>
    <property type="match status" value="1"/>
</dbReference>
<dbReference type="RefSeq" id="WP_245678984.1">
    <property type="nucleotide sequence ID" value="NZ_CBCRYE010000001.1"/>
</dbReference>
<dbReference type="InterPro" id="IPR008939">
    <property type="entry name" value="Lytic_TGlycosylase_superhlx_U"/>
</dbReference>
<sequence length="738" mass="79110">MASTPGWAATKHEPELRTATSAKKKPATEKTAVKKSETTKSIKKSSDDVKTVKASDKTTSKAKKTTEVADKTPAKGKKKTELADATPAKGKKKKADVADAKTSKKSNSKTNSRIEVAEACGTKAKLKTKKCKAAQLAAKAEKKKADRELVAKLEASKRITFLPAPFFPKQEAPVVTVSAGPVPYNAVAGQGTPLAPSPLTDALSPTDAALYRTAFELMDKADYAGADAQLAQVTDKRLMGYALYHKLFSAGYQSTYEELTAWLTAYGDHPMAMKVWGLAKRKKPEGAPDPAFPLLAANATAQRSDALTGGAGIQLAASSSFSDSTTVSRPDAAAPSSDTDLTPKSARSAYNNGQLTQAVTLGRQIGDHWVAGLACWRLKRYDEALAEFKFVSSDPSTNAWTQSSGAYWAARSAQKLGRTDDAETFLQLAASFPFTFYGLLAEERLGVDSAISLAKKGLPPTFGREQRSALTASLTEDFSWAQNHPRAQRLNALVQVGLNSDAKSELQAAIQSSPNREERDRWLAFGAKTHIRVNQLKPTDHLFDVSLYPIPDIAPKEGYKVDKALIFAIARKESKFNAQAHSYAGAYGLLQLMPATAALVQGDSSFNSKPKQLLIPAVNISVGQNYINRLQNSSIIDGDLLRTIAAYNAGARPVKDAVDSLGNDADSLLVMESIPVAQTRQYVEEVVANYWIYRQIMGKDSKTLAQAASDAKIISLSADSPVQEAGAAPVGDVALAEN</sequence>
<name>A0A1G4S440_9CAUL</name>
<dbReference type="PANTHER" id="PTHR37423:SF2">
    <property type="entry name" value="MEMBRANE-BOUND LYTIC MUREIN TRANSGLYCOSYLASE C"/>
    <property type="match status" value="1"/>
</dbReference>
<dbReference type="GO" id="GO:0042597">
    <property type="term" value="C:periplasmic space"/>
    <property type="evidence" value="ECO:0007669"/>
    <property type="project" value="InterPro"/>
</dbReference>
<evidence type="ECO:0000259" key="5">
    <source>
        <dbReference type="Pfam" id="PF01464"/>
    </source>
</evidence>
<dbReference type="STRING" id="260084.SAMN02927928_2414"/>
<dbReference type="InterPro" id="IPR023346">
    <property type="entry name" value="Lysozyme-like_dom_sf"/>
</dbReference>
<feature type="region of interest" description="Disordered" evidence="4">
    <location>
        <begin position="322"/>
        <end position="347"/>
    </location>
</feature>
<dbReference type="InterPro" id="IPR008258">
    <property type="entry name" value="Transglycosylase_SLT_dom_1"/>
</dbReference>
<protein>
    <submittedName>
        <fullName evidence="6">Soluble lytic murein transglycosylase</fullName>
    </submittedName>
</protein>
<evidence type="ECO:0000256" key="2">
    <source>
        <dbReference type="ARBA" id="ARBA00009387"/>
    </source>
</evidence>
<dbReference type="Proteomes" id="UP000199150">
    <property type="component" value="Unassembled WGS sequence"/>
</dbReference>
<dbReference type="Gene3D" id="1.25.20.10">
    <property type="entry name" value="Bacterial muramidases"/>
    <property type="match status" value="1"/>
</dbReference>
<keyword evidence="7" id="KW-1185">Reference proteome</keyword>
<dbReference type="CDD" id="cd13401">
    <property type="entry name" value="Slt70-like"/>
    <property type="match status" value="1"/>
</dbReference>
<gene>
    <name evidence="6" type="ORF">SAMN02927928_2414</name>
</gene>
<dbReference type="PANTHER" id="PTHR37423">
    <property type="entry name" value="SOLUBLE LYTIC MUREIN TRANSGLYCOSYLASE-RELATED"/>
    <property type="match status" value="1"/>
</dbReference>
<evidence type="ECO:0000256" key="3">
    <source>
        <dbReference type="ARBA" id="ARBA00022729"/>
    </source>
</evidence>
<evidence type="ECO:0000313" key="7">
    <source>
        <dbReference type="Proteomes" id="UP000199150"/>
    </source>
</evidence>
<comment type="similarity">
    <text evidence="1">Belongs to the transglycosylase Slt family.</text>
</comment>